<evidence type="ECO:0000313" key="2">
    <source>
        <dbReference type="EMBL" id="MPN60601.1"/>
    </source>
</evidence>
<dbReference type="EMBL" id="VSSQ01136088">
    <property type="protein sequence ID" value="MPN60601.1"/>
    <property type="molecule type" value="Genomic_DNA"/>
</dbReference>
<protein>
    <submittedName>
        <fullName evidence="2">Uncharacterized protein</fullName>
    </submittedName>
</protein>
<organism evidence="2">
    <name type="scientific">bioreactor metagenome</name>
    <dbReference type="NCBI Taxonomy" id="1076179"/>
    <lineage>
        <taxon>unclassified sequences</taxon>
        <taxon>metagenomes</taxon>
        <taxon>ecological metagenomes</taxon>
    </lineage>
</organism>
<proteinExistence type="predicted"/>
<comment type="caution">
    <text evidence="2">The sequence shown here is derived from an EMBL/GenBank/DDBJ whole genome shotgun (WGS) entry which is preliminary data.</text>
</comment>
<evidence type="ECO:0000256" key="1">
    <source>
        <dbReference type="SAM" id="MobiDB-lite"/>
    </source>
</evidence>
<reference evidence="2" key="1">
    <citation type="submission" date="2019-08" db="EMBL/GenBank/DDBJ databases">
        <authorList>
            <person name="Kucharzyk K."/>
            <person name="Murdoch R.W."/>
            <person name="Higgins S."/>
            <person name="Loffler F."/>
        </authorList>
    </citation>
    <scope>NUCLEOTIDE SEQUENCE</scope>
</reference>
<name>A0A645JAG5_9ZZZZ</name>
<feature type="region of interest" description="Disordered" evidence="1">
    <location>
        <begin position="50"/>
        <end position="82"/>
    </location>
</feature>
<dbReference type="AlphaFoldDB" id="A0A645JAG5"/>
<accession>A0A645JAG5</accession>
<sequence>MFGQQGTQRDFHLLFRRGYFGEDRGFMQRNANVQTDNHQYRREDERYAPTPAHELLVGQQPGEQQKGTIGEEEADRRAQLRK</sequence>
<gene>
    <name evidence="2" type="ORF">SDC9_208330</name>
</gene>